<evidence type="ECO:0000259" key="1">
    <source>
        <dbReference type="Pfam" id="PF01612"/>
    </source>
</evidence>
<dbReference type="InterPro" id="IPR052408">
    <property type="entry name" value="Exonuclease_MUT-7-like"/>
</dbReference>
<accession>A0A0V0R494</accession>
<dbReference type="Gene3D" id="3.30.420.10">
    <property type="entry name" value="Ribonuclease H-like superfamily/Ribonuclease H"/>
    <property type="match status" value="1"/>
</dbReference>
<dbReference type="InterPro" id="IPR002562">
    <property type="entry name" value="3'-5'_exonuclease_dom"/>
</dbReference>
<proteinExistence type="predicted"/>
<dbReference type="AlphaFoldDB" id="A0A0V0R494"/>
<dbReference type="InterPro" id="IPR036397">
    <property type="entry name" value="RNaseH_sf"/>
</dbReference>
<comment type="caution">
    <text evidence="2">The sequence shown here is derived from an EMBL/GenBank/DDBJ whole genome shotgun (WGS) entry which is preliminary data.</text>
</comment>
<dbReference type="Proteomes" id="UP000054937">
    <property type="component" value="Unassembled WGS sequence"/>
</dbReference>
<dbReference type="SUPFAM" id="SSF53098">
    <property type="entry name" value="Ribonuclease H-like"/>
    <property type="match status" value="1"/>
</dbReference>
<dbReference type="GO" id="GO:0003676">
    <property type="term" value="F:nucleic acid binding"/>
    <property type="evidence" value="ECO:0007669"/>
    <property type="project" value="InterPro"/>
</dbReference>
<dbReference type="PANTHER" id="PTHR47765">
    <property type="entry name" value="3'-5' EXONUCLEASE DOMAIN-CONTAINING PROTEIN"/>
    <property type="match status" value="1"/>
</dbReference>
<dbReference type="EMBL" id="LDAU01000053">
    <property type="protein sequence ID" value="KRX09305.1"/>
    <property type="molecule type" value="Genomic_DNA"/>
</dbReference>
<dbReference type="InterPro" id="IPR012337">
    <property type="entry name" value="RNaseH-like_sf"/>
</dbReference>
<dbReference type="InParanoid" id="A0A0V0R494"/>
<dbReference type="PANTHER" id="PTHR47765:SF2">
    <property type="entry name" value="EXONUCLEASE MUT-7 HOMOLOG"/>
    <property type="match status" value="1"/>
</dbReference>
<protein>
    <submittedName>
        <fullName evidence="2">Ribonuclease H-like domain</fullName>
    </submittedName>
</protein>
<feature type="domain" description="3'-5' exonuclease" evidence="1">
    <location>
        <begin position="9"/>
        <end position="120"/>
    </location>
</feature>
<sequence>MFILFLQLGFSVQNDIQHLKKHFRIASREFQNNNSNNIKNGIINKTGCQIIDLEDLGKLKLEQNFKSLADLVKLIYKDRIFSKCEQFSNWVYRPLRLAQIHYAALDAYICINLYQNLKKM</sequence>
<organism evidence="2 3">
    <name type="scientific">Pseudocohnilembus persalinus</name>
    <name type="common">Ciliate</name>
    <dbReference type="NCBI Taxonomy" id="266149"/>
    <lineage>
        <taxon>Eukaryota</taxon>
        <taxon>Sar</taxon>
        <taxon>Alveolata</taxon>
        <taxon>Ciliophora</taxon>
        <taxon>Intramacronucleata</taxon>
        <taxon>Oligohymenophorea</taxon>
        <taxon>Scuticociliatia</taxon>
        <taxon>Philasterida</taxon>
        <taxon>Pseudocohnilembidae</taxon>
        <taxon>Pseudocohnilembus</taxon>
    </lineage>
</organism>
<evidence type="ECO:0000313" key="2">
    <source>
        <dbReference type="EMBL" id="KRX09305.1"/>
    </source>
</evidence>
<dbReference type="OrthoDB" id="428841at2759"/>
<dbReference type="Pfam" id="PF01612">
    <property type="entry name" value="DNA_pol_A_exo1"/>
    <property type="match status" value="1"/>
</dbReference>
<evidence type="ECO:0000313" key="3">
    <source>
        <dbReference type="Proteomes" id="UP000054937"/>
    </source>
</evidence>
<gene>
    <name evidence="2" type="ORF">PPERSA_05974</name>
</gene>
<dbReference type="GO" id="GO:0006139">
    <property type="term" value="P:nucleobase-containing compound metabolic process"/>
    <property type="evidence" value="ECO:0007669"/>
    <property type="project" value="InterPro"/>
</dbReference>
<reference evidence="2 3" key="1">
    <citation type="journal article" date="2015" name="Sci. Rep.">
        <title>Genome of the facultative scuticociliatosis pathogen Pseudocohnilembus persalinus provides insight into its virulence through horizontal gene transfer.</title>
        <authorList>
            <person name="Xiong J."/>
            <person name="Wang G."/>
            <person name="Cheng J."/>
            <person name="Tian M."/>
            <person name="Pan X."/>
            <person name="Warren A."/>
            <person name="Jiang C."/>
            <person name="Yuan D."/>
            <person name="Miao W."/>
        </authorList>
    </citation>
    <scope>NUCLEOTIDE SEQUENCE [LARGE SCALE GENOMIC DNA]</scope>
    <source>
        <strain evidence="2">36N120E</strain>
    </source>
</reference>
<name>A0A0V0R494_PSEPJ</name>
<keyword evidence="3" id="KW-1185">Reference proteome</keyword>
<dbReference type="GO" id="GO:0008408">
    <property type="term" value="F:3'-5' exonuclease activity"/>
    <property type="evidence" value="ECO:0007669"/>
    <property type="project" value="InterPro"/>
</dbReference>